<organism evidence="1 2">
    <name type="scientific">Brevundimonas phage vB_BpoS-Kabachok</name>
    <dbReference type="NCBI Taxonomy" id="2948600"/>
    <lineage>
        <taxon>Viruses</taxon>
        <taxon>Duplodnaviria</taxon>
        <taxon>Heunggongvirae</taxon>
        <taxon>Uroviricota</taxon>
        <taxon>Caudoviricetes</taxon>
        <taxon>Jeanschmidtviridae</taxon>
        <taxon>Marchewkavirus</taxon>
        <taxon>Marchewkavirus kabachok</taxon>
    </lineage>
</organism>
<reference evidence="1" key="1">
    <citation type="submission" date="2022-05" db="EMBL/GenBank/DDBJ databases">
        <authorList>
            <person name="Friedrich I."/>
            <person name="Poehlein A."/>
            <person name="Schneider D."/>
            <person name="Hertel R."/>
            <person name="Daniel R."/>
        </authorList>
    </citation>
    <scope>NUCLEOTIDE SEQUENCE</scope>
</reference>
<keyword evidence="2" id="KW-1185">Reference proteome</keyword>
<sequence length="77" mass="8380">MKRLFDDAQNWTLDGQEALRIAGTHMRAAVAELVAAGFSCRDAGLVLHEEVTMSVALHHIAPPLRANVEAFRAEGPQ</sequence>
<dbReference type="EMBL" id="ON529852">
    <property type="protein sequence ID" value="USN13881.1"/>
    <property type="molecule type" value="Genomic_DNA"/>
</dbReference>
<accession>A0A9E7MQI7</accession>
<evidence type="ECO:0000313" key="2">
    <source>
        <dbReference type="Proteomes" id="UP001056685"/>
    </source>
</evidence>
<evidence type="ECO:0000313" key="1">
    <source>
        <dbReference type="EMBL" id="USN13881.1"/>
    </source>
</evidence>
<protein>
    <submittedName>
        <fullName evidence="1">Uncharacterized protein</fullName>
    </submittedName>
</protein>
<proteinExistence type="predicted"/>
<gene>
    <name evidence="1" type="ORF">KABACHOK_00440</name>
</gene>
<name>A0A9E7MQI7_9CAUD</name>
<dbReference type="Proteomes" id="UP001056685">
    <property type="component" value="Segment"/>
</dbReference>